<name>A0A9D2ZVD3_9BACT</name>
<reference evidence="2" key="2">
    <citation type="submission" date="2021-04" db="EMBL/GenBank/DDBJ databases">
        <authorList>
            <person name="Gilroy R."/>
        </authorList>
    </citation>
    <scope>NUCLEOTIDE SEQUENCE</scope>
    <source>
        <strain evidence="2">MalCec1-1739</strain>
    </source>
</reference>
<feature type="transmembrane region" description="Helical" evidence="1">
    <location>
        <begin position="20"/>
        <end position="40"/>
    </location>
</feature>
<gene>
    <name evidence="2" type="ORF">IAA93_06935</name>
</gene>
<protein>
    <submittedName>
        <fullName evidence="2">DUF4271 domain-containing protein</fullName>
    </submittedName>
</protein>
<dbReference type="Pfam" id="PF14093">
    <property type="entry name" value="DUF4271"/>
    <property type="match status" value="1"/>
</dbReference>
<keyword evidence="1" id="KW-0472">Membrane</keyword>
<comment type="caution">
    <text evidence="2">The sequence shown here is derived from an EMBL/GenBank/DDBJ whole genome shotgun (WGS) entry which is preliminary data.</text>
</comment>
<accession>A0A9D2ZVD3</accession>
<dbReference type="AlphaFoldDB" id="A0A9D2ZVD3"/>
<dbReference type="EMBL" id="DWUP01000162">
    <property type="protein sequence ID" value="HJD53439.1"/>
    <property type="molecule type" value="Genomic_DNA"/>
</dbReference>
<feature type="transmembrane region" description="Helical" evidence="1">
    <location>
        <begin position="143"/>
        <end position="164"/>
    </location>
</feature>
<reference evidence="2" key="1">
    <citation type="journal article" date="2021" name="PeerJ">
        <title>Extensive microbial diversity within the chicken gut microbiome revealed by metagenomics and culture.</title>
        <authorList>
            <person name="Gilroy R."/>
            <person name="Ravi A."/>
            <person name="Getino M."/>
            <person name="Pursley I."/>
            <person name="Horton D.L."/>
            <person name="Alikhan N.F."/>
            <person name="Baker D."/>
            <person name="Gharbi K."/>
            <person name="Hall N."/>
            <person name="Watson M."/>
            <person name="Adriaenssens E.M."/>
            <person name="Foster-Nyarko E."/>
            <person name="Jarju S."/>
            <person name="Secka A."/>
            <person name="Antonio M."/>
            <person name="Oren A."/>
            <person name="Chaudhuri R.R."/>
            <person name="La Ragione R."/>
            <person name="Hildebrand F."/>
            <person name="Pallen M.J."/>
        </authorList>
    </citation>
    <scope>NUCLEOTIDE SEQUENCE</scope>
    <source>
        <strain evidence="2">MalCec1-1739</strain>
    </source>
</reference>
<feature type="transmembrane region" description="Helical" evidence="1">
    <location>
        <begin position="69"/>
        <end position="89"/>
    </location>
</feature>
<feature type="transmembrane region" description="Helical" evidence="1">
    <location>
        <begin position="202"/>
        <end position="230"/>
    </location>
</feature>
<sequence length="231" mass="26649">MTPFMQLPVIPIEQSMKSDPIILVTFVASAVMLAFVIALGKRMLLQRGKNFFANRKRNSLFDAPTNIDWWVNIMMLLVLCLMAALTWMASMRDGYVAGVDYWKVMLLCTTVFAAYVVFKFIIYRLVCWAFYDAAGTKQWMDDYMTLLSYNGFMLFVLALAGVYFNISIHTLRHLAAGLLICDKLLIVYKLSRLFLRPKIGRLTFFLQLCTLEILPCFILNEVLLEINIIFE</sequence>
<dbReference type="Proteomes" id="UP000787625">
    <property type="component" value="Unassembled WGS sequence"/>
</dbReference>
<evidence type="ECO:0000313" key="3">
    <source>
        <dbReference type="Proteomes" id="UP000787625"/>
    </source>
</evidence>
<proteinExistence type="predicted"/>
<dbReference type="InterPro" id="IPR025367">
    <property type="entry name" value="DUF4271"/>
</dbReference>
<feature type="transmembrane region" description="Helical" evidence="1">
    <location>
        <begin position="101"/>
        <end position="122"/>
    </location>
</feature>
<feature type="transmembrane region" description="Helical" evidence="1">
    <location>
        <begin position="170"/>
        <end position="190"/>
    </location>
</feature>
<keyword evidence="1" id="KW-0812">Transmembrane</keyword>
<evidence type="ECO:0000313" key="2">
    <source>
        <dbReference type="EMBL" id="HJD53439.1"/>
    </source>
</evidence>
<organism evidence="2 3">
    <name type="scientific">Candidatus Avibacteroides avistercoris</name>
    <dbReference type="NCBI Taxonomy" id="2840690"/>
    <lineage>
        <taxon>Bacteria</taxon>
        <taxon>Pseudomonadati</taxon>
        <taxon>Bacteroidota</taxon>
        <taxon>Bacteroidia</taxon>
        <taxon>Bacteroidales</taxon>
        <taxon>Bacteroidaceae</taxon>
        <taxon>Bacteroidaceae incertae sedis</taxon>
        <taxon>Candidatus Avibacteroides</taxon>
    </lineage>
</organism>
<keyword evidence="1" id="KW-1133">Transmembrane helix</keyword>
<evidence type="ECO:0000256" key="1">
    <source>
        <dbReference type="SAM" id="Phobius"/>
    </source>
</evidence>